<feature type="compositionally biased region" description="Low complexity" evidence="1">
    <location>
        <begin position="1"/>
        <end position="14"/>
    </location>
</feature>
<sequence>MRTASSSPSLIGSSARPWTSGTTRVPGRSAAASRSSVSAATAASR</sequence>
<gene>
    <name evidence="2" type="ORF">KCH_55340</name>
</gene>
<dbReference type="EMBL" id="JNBY01000104">
    <property type="protein sequence ID" value="KDN82619.1"/>
    <property type="molecule type" value="Genomic_DNA"/>
</dbReference>
<comment type="caution">
    <text evidence="2">The sequence shown here is derived from an EMBL/GenBank/DDBJ whole genome shotgun (WGS) entry which is preliminary data.</text>
</comment>
<evidence type="ECO:0000313" key="2">
    <source>
        <dbReference type="EMBL" id="KDN82619.1"/>
    </source>
</evidence>
<dbReference type="AlphaFoldDB" id="A0A066YRJ8"/>
<keyword evidence="3" id="KW-1185">Reference proteome</keyword>
<protein>
    <submittedName>
        <fullName evidence="2">Uncharacterized protein</fullName>
    </submittedName>
</protein>
<evidence type="ECO:0000256" key="1">
    <source>
        <dbReference type="SAM" id="MobiDB-lite"/>
    </source>
</evidence>
<evidence type="ECO:0000313" key="3">
    <source>
        <dbReference type="Proteomes" id="UP000027178"/>
    </source>
</evidence>
<feature type="region of interest" description="Disordered" evidence="1">
    <location>
        <begin position="1"/>
        <end position="45"/>
    </location>
</feature>
<dbReference type="HOGENOM" id="CLU_3200944_0_0_11"/>
<reference evidence="2 3" key="1">
    <citation type="submission" date="2014-05" db="EMBL/GenBank/DDBJ databases">
        <title>Draft Genome Sequence of Kitasatospora cheerisanensis KCTC 2395.</title>
        <authorList>
            <person name="Nam D.H."/>
        </authorList>
    </citation>
    <scope>NUCLEOTIDE SEQUENCE [LARGE SCALE GENOMIC DNA]</scope>
    <source>
        <strain evidence="2 3">KCTC 2395</strain>
    </source>
</reference>
<accession>A0A066YRJ8</accession>
<dbReference type="Proteomes" id="UP000027178">
    <property type="component" value="Unassembled WGS sequence"/>
</dbReference>
<feature type="compositionally biased region" description="Low complexity" evidence="1">
    <location>
        <begin position="28"/>
        <end position="45"/>
    </location>
</feature>
<organism evidence="2 3">
    <name type="scientific">Kitasatospora cheerisanensis KCTC 2395</name>
    <dbReference type="NCBI Taxonomy" id="1348663"/>
    <lineage>
        <taxon>Bacteria</taxon>
        <taxon>Bacillati</taxon>
        <taxon>Actinomycetota</taxon>
        <taxon>Actinomycetes</taxon>
        <taxon>Kitasatosporales</taxon>
        <taxon>Streptomycetaceae</taxon>
        <taxon>Kitasatospora</taxon>
    </lineage>
</organism>
<proteinExistence type="predicted"/>
<name>A0A066YRJ8_9ACTN</name>